<feature type="transmembrane region" description="Helical" evidence="1">
    <location>
        <begin position="12"/>
        <end position="31"/>
    </location>
</feature>
<gene>
    <name evidence="2" type="ORF">KC573_01575</name>
</gene>
<feature type="transmembrane region" description="Helical" evidence="1">
    <location>
        <begin position="151"/>
        <end position="174"/>
    </location>
</feature>
<feature type="transmembrane region" description="Helical" evidence="1">
    <location>
        <begin position="337"/>
        <end position="359"/>
    </location>
</feature>
<dbReference type="AlphaFoldDB" id="A0A955LVG9"/>
<evidence type="ECO:0000313" key="3">
    <source>
        <dbReference type="Proteomes" id="UP000699691"/>
    </source>
</evidence>
<feature type="transmembrane region" description="Helical" evidence="1">
    <location>
        <begin position="371"/>
        <end position="390"/>
    </location>
</feature>
<comment type="caution">
    <text evidence="2">The sequence shown here is derived from an EMBL/GenBank/DDBJ whole genome shotgun (WGS) entry which is preliminary data.</text>
</comment>
<organism evidence="2 3">
    <name type="scientific">candidate division WWE3 bacterium</name>
    <dbReference type="NCBI Taxonomy" id="2053526"/>
    <lineage>
        <taxon>Bacteria</taxon>
        <taxon>Katanobacteria</taxon>
    </lineage>
</organism>
<feature type="transmembrane region" description="Helical" evidence="1">
    <location>
        <begin position="440"/>
        <end position="464"/>
    </location>
</feature>
<evidence type="ECO:0000256" key="1">
    <source>
        <dbReference type="SAM" id="Phobius"/>
    </source>
</evidence>
<feature type="transmembrane region" description="Helical" evidence="1">
    <location>
        <begin position="410"/>
        <end position="428"/>
    </location>
</feature>
<protein>
    <recommendedName>
        <fullName evidence="4">DUF2029 domain-containing protein</fullName>
    </recommendedName>
</protein>
<accession>A0A955LVG9</accession>
<dbReference type="Pfam" id="PF26314">
    <property type="entry name" value="MptA_B_family"/>
    <property type="match status" value="1"/>
</dbReference>
<dbReference type="Proteomes" id="UP000699691">
    <property type="component" value="Unassembled WGS sequence"/>
</dbReference>
<reference evidence="2" key="2">
    <citation type="journal article" date="2021" name="Microbiome">
        <title>Successional dynamics and alternative stable states in a saline activated sludge microbial community over 9 years.</title>
        <authorList>
            <person name="Wang Y."/>
            <person name="Ye J."/>
            <person name="Ju F."/>
            <person name="Liu L."/>
            <person name="Boyd J.A."/>
            <person name="Deng Y."/>
            <person name="Parks D.H."/>
            <person name="Jiang X."/>
            <person name="Yin X."/>
            <person name="Woodcroft B.J."/>
            <person name="Tyson G.W."/>
            <person name="Hugenholtz P."/>
            <person name="Polz M.F."/>
            <person name="Zhang T."/>
        </authorList>
    </citation>
    <scope>NUCLEOTIDE SEQUENCE</scope>
    <source>
        <strain evidence="2">HKST-UBA02</strain>
    </source>
</reference>
<feature type="transmembrane region" description="Helical" evidence="1">
    <location>
        <begin position="249"/>
        <end position="271"/>
    </location>
</feature>
<reference evidence="2" key="1">
    <citation type="submission" date="2020-04" db="EMBL/GenBank/DDBJ databases">
        <authorList>
            <person name="Zhang T."/>
        </authorList>
    </citation>
    <scope>NUCLEOTIDE SEQUENCE</scope>
    <source>
        <strain evidence="2">HKST-UBA02</strain>
    </source>
</reference>
<keyword evidence="1" id="KW-0812">Transmembrane</keyword>
<keyword evidence="1" id="KW-1133">Transmembrane helix</keyword>
<evidence type="ECO:0008006" key="4">
    <source>
        <dbReference type="Google" id="ProtNLM"/>
    </source>
</evidence>
<feature type="transmembrane region" description="Helical" evidence="1">
    <location>
        <begin position="292"/>
        <end position="317"/>
    </location>
</feature>
<evidence type="ECO:0000313" key="2">
    <source>
        <dbReference type="EMBL" id="MCA9397493.1"/>
    </source>
</evidence>
<dbReference type="EMBL" id="JAGQKY010000050">
    <property type="protein sequence ID" value="MCA9397493.1"/>
    <property type="molecule type" value="Genomic_DNA"/>
</dbReference>
<proteinExistence type="predicted"/>
<feature type="transmembrane region" description="Helical" evidence="1">
    <location>
        <begin position="51"/>
        <end position="69"/>
    </location>
</feature>
<feature type="transmembrane region" description="Helical" evidence="1">
    <location>
        <begin position="213"/>
        <end position="237"/>
    </location>
</feature>
<sequence>MTPLHYFSITKTLIYLTVALVLTPVFMVFFPVTVLPLNETINFVDLIDERMLSIVFGTIGLLTYAIWQLRPFLESLSTSQFVILVALLSIPFIGLYPGDSDDFFTNFWYAERVLYLNEIPYQQEHFQENYRNYQTDLPAISPAPFLPYGPLWLGLQTTIYGLLGAFPIIIKVLIFKTTQFSVWLISVYLLDKLTAIVQNSRNGTMRAILLSPWLLFAMVGAAHNDIWILVLITLSILLLQQKNFFKSSLVLLVSVFFKYITLALVPFYILYWIKHTTKPQAETKQHIIMSGIILLGLFVFFEQFLGIVTGIFNQAGLSGYSLTYGLQLLFGKGGVPFLQQSIFPFLFLILYATILYRYWKSERTLYDLMKASALTIASIFIFVTQLWGYWYLAWILPFIMIFSKRTQEFLFIMGSVHLLVFFGLWYLSKLTELSIISIQQMLLSAPFLMIILTLSLCVFLVQLWKDSCTTGTIHSL</sequence>
<name>A0A955LVG9_UNCKA</name>
<feature type="transmembrane region" description="Helical" evidence="1">
    <location>
        <begin position="81"/>
        <end position="98"/>
    </location>
</feature>
<keyword evidence="1" id="KW-0472">Membrane</keyword>